<evidence type="ECO:0000313" key="2">
    <source>
        <dbReference type="EMBL" id="JAT08137.1"/>
    </source>
</evidence>
<feature type="region of interest" description="Disordered" evidence="1">
    <location>
        <begin position="34"/>
        <end position="87"/>
    </location>
</feature>
<proteinExistence type="predicted"/>
<accession>A0A1B6K9L0</accession>
<feature type="compositionally biased region" description="Basic and acidic residues" evidence="1">
    <location>
        <begin position="34"/>
        <end position="48"/>
    </location>
</feature>
<organism evidence="2">
    <name type="scientific">Graphocephala atropunctata</name>
    <dbReference type="NCBI Taxonomy" id="36148"/>
    <lineage>
        <taxon>Eukaryota</taxon>
        <taxon>Metazoa</taxon>
        <taxon>Ecdysozoa</taxon>
        <taxon>Arthropoda</taxon>
        <taxon>Hexapoda</taxon>
        <taxon>Insecta</taxon>
        <taxon>Pterygota</taxon>
        <taxon>Neoptera</taxon>
        <taxon>Paraneoptera</taxon>
        <taxon>Hemiptera</taxon>
        <taxon>Auchenorrhyncha</taxon>
        <taxon>Membracoidea</taxon>
        <taxon>Cicadellidae</taxon>
        <taxon>Cicadellinae</taxon>
        <taxon>Cicadellini</taxon>
        <taxon>Graphocephala</taxon>
    </lineage>
</organism>
<dbReference type="AlphaFoldDB" id="A0A1B6K9L0"/>
<dbReference type="EMBL" id="GEBQ01031840">
    <property type="protein sequence ID" value="JAT08137.1"/>
    <property type="molecule type" value="Transcribed_RNA"/>
</dbReference>
<feature type="compositionally biased region" description="Polar residues" evidence="1">
    <location>
        <begin position="73"/>
        <end position="86"/>
    </location>
</feature>
<protein>
    <submittedName>
        <fullName evidence="2">Uncharacterized protein</fullName>
    </submittedName>
</protein>
<evidence type="ECO:0000256" key="1">
    <source>
        <dbReference type="SAM" id="MobiDB-lite"/>
    </source>
</evidence>
<reference evidence="2" key="1">
    <citation type="submission" date="2015-11" db="EMBL/GenBank/DDBJ databases">
        <title>De novo transcriptome assembly of four potential Pierce s Disease insect vectors from Arizona vineyards.</title>
        <authorList>
            <person name="Tassone E.E."/>
        </authorList>
    </citation>
    <scope>NUCLEOTIDE SEQUENCE</scope>
</reference>
<sequence length="117" mass="13641">MHHLLRPNTYFYITTFHQQTRCYAMNRTFICGTEAKDSKKQTREAKSRNEKKKKTAKSSLPKEDQSQAVHVKFSSQTTSLKDTQPPSYLKARPYYHIESLYGMTSGNIKSEEEESQQ</sequence>
<name>A0A1B6K9L0_9HEMI</name>
<gene>
    <name evidence="2" type="ORF">g.9418</name>
</gene>